<dbReference type="AlphaFoldDB" id="A0A140L4M0"/>
<keyword evidence="2" id="KW-1185">Reference proteome</keyword>
<proteinExistence type="predicted"/>
<dbReference type="RefSeq" id="WP_066354237.1">
    <property type="nucleotide sequence ID" value="NZ_LOED01000026.1"/>
</dbReference>
<dbReference type="STRING" id="520764.AN618_18630"/>
<evidence type="ECO:0000313" key="2">
    <source>
        <dbReference type="Proteomes" id="UP000070427"/>
    </source>
</evidence>
<accession>A0A140L4M0</accession>
<reference evidence="1 2" key="1">
    <citation type="submission" date="2015-12" db="EMBL/GenBank/DDBJ databases">
        <title>Draft genome sequnece of Fervidicola ferrireducens strain Y170.</title>
        <authorList>
            <person name="Patel B.K."/>
        </authorList>
    </citation>
    <scope>NUCLEOTIDE SEQUENCE [LARGE SCALE GENOMIC DNA]</scope>
    <source>
        <strain evidence="1 2">Y170</strain>
    </source>
</reference>
<dbReference type="Pfam" id="PF11950">
    <property type="entry name" value="DUF3467"/>
    <property type="match status" value="1"/>
</dbReference>
<dbReference type="EMBL" id="LOED01000026">
    <property type="protein sequence ID" value="KXG75495.1"/>
    <property type="molecule type" value="Genomic_DNA"/>
</dbReference>
<protein>
    <recommendedName>
        <fullName evidence="3">DUF3467 domain-containing protein</fullName>
    </recommendedName>
</protein>
<evidence type="ECO:0000313" key="1">
    <source>
        <dbReference type="EMBL" id="KXG75495.1"/>
    </source>
</evidence>
<name>A0A140L4M0_9FIRM</name>
<gene>
    <name evidence="1" type="ORF">AN618_18630</name>
</gene>
<sequence>MQECGKPTIYANVISVETAQSDFLIRFGIKKDRRRDVSEEDFDLNVILSPQTAKEFLNILTNGISQYEMLYGPITKSSPHRN</sequence>
<dbReference type="InParanoid" id="A0A140L4M0"/>
<evidence type="ECO:0008006" key="3">
    <source>
        <dbReference type="Google" id="ProtNLM"/>
    </source>
</evidence>
<comment type="caution">
    <text evidence="1">The sequence shown here is derived from an EMBL/GenBank/DDBJ whole genome shotgun (WGS) entry which is preliminary data.</text>
</comment>
<organism evidence="1 2">
    <name type="scientific">Fervidicola ferrireducens</name>
    <dbReference type="NCBI Taxonomy" id="520764"/>
    <lineage>
        <taxon>Bacteria</taxon>
        <taxon>Bacillati</taxon>
        <taxon>Bacillota</taxon>
        <taxon>Clostridia</taxon>
        <taxon>Thermosediminibacterales</taxon>
        <taxon>Thermosediminibacteraceae</taxon>
        <taxon>Fervidicola</taxon>
    </lineage>
</organism>
<dbReference type="Proteomes" id="UP000070427">
    <property type="component" value="Unassembled WGS sequence"/>
</dbReference>
<dbReference type="InterPro" id="IPR021857">
    <property type="entry name" value="DUF3467"/>
</dbReference>